<gene>
    <name evidence="1" type="ORF">JHU38_00515</name>
</gene>
<dbReference type="EMBL" id="JAERMS010000001">
    <property type="protein sequence ID" value="MBO1362276.1"/>
    <property type="molecule type" value="Genomic_DNA"/>
</dbReference>
<evidence type="ECO:0000313" key="1">
    <source>
        <dbReference type="EMBL" id="MBO1362276.1"/>
    </source>
</evidence>
<accession>A0ABS3M255</accession>
<keyword evidence="2" id="KW-1185">Reference proteome</keyword>
<sequence length="68" mass="7846">MCIPFTLLRRYYGTVLDKEISTRQTWQLLNVQAAFVLAGFPMESPVLIRLACIAWFVQALRVCRRSLA</sequence>
<dbReference type="Proteomes" id="UP000664265">
    <property type="component" value="Unassembled WGS sequence"/>
</dbReference>
<proteinExistence type="predicted"/>
<evidence type="ECO:0000313" key="2">
    <source>
        <dbReference type="Proteomes" id="UP000664265"/>
    </source>
</evidence>
<protein>
    <submittedName>
        <fullName evidence="1">Uncharacterized protein</fullName>
    </submittedName>
</protein>
<organism evidence="1 2">
    <name type="scientific">Prevotella illustrans</name>
    <dbReference type="NCBI Taxonomy" id="2800387"/>
    <lineage>
        <taxon>Bacteria</taxon>
        <taxon>Pseudomonadati</taxon>
        <taxon>Bacteroidota</taxon>
        <taxon>Bacteroidia</taxon>
        <taxon>Bacteroidales</taxon>
        <taxon>Prevotellaceae</taxon>
        <taxon>Prevotella</taxon>
    </lineage>
</organism>
<comment type="caution">
    <text evidence="1">The sequence shown here is derived from an EMBL/GenBank/DDBJ whole genome shotgun (WGS) entry which is preliminary data.</text>
</comment>
<name>A0ABS3M255_9BACT</name>
<reference evidence="1 2" key="1">
    <citation type="submission" date="2021-01" db="EMBL/GenBank/DDBJ databases">
        <title>Prevotella A2931 sp. nov.</title>
        <authorList>
            <person name="Buhl M."/>
            <person name="Oberhettinger P."/>
        </authorList>
    </citation>
    <scope>NUCLEOTIDE SEQUENCE [LARGE SCALE GENOMIC DNA]</scope>
    <source>
        <strain evidence="1 2">A2931</strain>
    </source>
</reference>